<organism evidence="2 3">
    <name type="scientific">Halalkalicoccus tibetensis</name>
    <dbReference type="NCBI Taxonomy" id="175632"/>
    <lineage>
        <taxon>Archaea</taxon>
        <taxon>Methanobacteriati</taxon>
        <taxon>Methanobacteriota</taxon>
        <taxon>Stenosarchaea group</taxon>
        <taxon>Halobacteria</taxon>
        <taxon>Halobacteriales</taxon>
        <taxon>Halococcaceae</taxon>
        <taxon>Halalkalicoccus</taxon>
    </lineage>
</organism>
<evidence type="ECO:0008006" key="4">
    <source>
        <dbReference type="Google" id="ProtNLM"/>
    </source>
</evidence>
<protein>
    <recommendedName>
        <fullName evidence="4">Sec-independent protein translocase protein TatA</fullName>
    </recommendedName>
</protein>
<keyword evidence="3" id="KW-1185">Reference proteome</keyword>
<accession>A0ABD5V9G7</accession>
<proteinExistence type="predicted"/>
<sequence>MGFFTEIGRRVKRFKQKTAITADEQADNGEEMSKEATAKKGHRSDESQQTSDLDTDVDDPRRTTNKGRLEADTSEAALADESGEAVGPDPEQAEPVQTEGTEPEATPEKDTLHGGSDSVNTDKAVTDDGSEG</sequence>
<dbReference type="RefSeq" id="WP_340605336.1">
    <property type="nucleotide sequence ID" value="NZ_JBBMXV010000005.1"/>
</dbReference>
<evidence type="ECO:0000313" key="3">
    <source>
        <dbReference type="Proteomes" id="UP001596312"/>
    </source>
</evidence>
<feature type="compositionally biased region" description="Basic and acidic residues" evidence="1">
    <location>
        <begin position="58"/>
        <end position="71"/>
    </location>
</feature>
<evidence type="ECO:0000313" key="2">
    <source>
        <dbReference type="EMBL" id="MFC6906759.1"/>
    </source>
</evidence>
<feature type="region of interest" description="Disordered" evidence="1">
    <location>
        <begin position="1"/>
        <end position="132"/>
    </location>
</feature>
<dbReference type="EMBL" id="JBHSXQ010000005">
    <property type="protein sequence ID" value="MFC6906759.1"/>
    <property type="molecule type" value="Genomic_DNA"/>
</dbReference>
<dbReference type="AlphaFoldDB" id="A0ABD5V9G7"/>
<feature type="compositionally biased region" description="Basic and acidic residues" evidence="1">
    <location>
        <begin position="31"/>
        <end position="46"/>
    </location>
</feature>
<name>A0ABD5V9G7_9EURY</name>
<gene>
    <name evidence="2" type="ORF">ACFQGH_16315</name>
</gene>
<dbReference type="Proteomes" id="UP001596312">
    <property type="component" value="Unassembled WGS sequence"/>
</dbReference>
<reference evidence="2 3" key="1">
    <citation type="journal article" date="2019" name="Int. J. Syst. Evol. Microbiol.">
        <title>The Global Catalogue of Microorganisms (GCM) 10K type strain sequencing project: providing services to taxonomists for standard genome sequencing and annotation.</title>
        <authorList>
            <consortium name="The Broad Institute Genomics Platform"/>
            <consortium name="The Broad Institute Genome Sequencing Center for Infectious Disease"/>
            <person name="Wu L."/>
            <person name="Ma J."/>
        </authorList>
    </citation>
    <scope>NUCLEOTIDE SEQUENCE [LARGE SCALE GENOMIC DNA]</scope>
    <source>
        <strain evidence="2 3">CGMCC 1.3240</strain>
    </source>
</reference>
<evidence type="ECO:0000256" key="1">
    <source>
        <dbReference type="SAM" id="MobiDB-lite"/>
    </source>
</evidence>
<comment type="caution">
    <text evidence="2">The sequence shown here is derived from an EMBL/GenBank/DDBJ whole genome shotgun (WGS) entry which is preliminary data.</text>
</comment>